<comment type="caution">
    <text evidence="3">The sequence shown here is derived from an EMBL/GenBank/DDBJ whole genome shotgun (WGS) entry which is preliminary data.</text>
</comment>
<evidence type="ECO:0000256" key="2">
    <source>
        <dbReference type="SAM" id="Phobius"/>
    </source>
</evidence>
<proteinExistence type="predicted"/>
<name>A0A0G0JJK1_9BACT</name>
<accession>A0A0G0JJK1</accession>
<evidence type="ECO:0000313" key="3">
    <source>
        <dbReference type="EMBL" id="KKQ67022.1"/>
    </source>
</evidence>
<dbReference type="EMBL" id="LBUP01000002">
    <property type="protein sequence ID" value="KKQ67022.1"/>
    <property type="molecule type" value="Genomic_DNA"/>
</dbReference>
<organism evidence="3 4">
    <name type="scientific">Candidatus Daviesbacteria bacterium GW2011_GWA2_38_24</name>
    <dbReference type="NCBI Taxonomy" id="1618422"/>
    <lineage>
        <taxon>Bacteria</taxon>
        <taxon>Candidatus Daviesiibacteriota</taxon>
    </lineage>
</organism>
<keyword evidence="2" id="KW-1133">Transmembrane helix</keyword>
<dbReference type="AlphaFoldDB" id="A0A0G0JJK1"/>
<dbReference type="Proteomes" id="UP000034235">
    <property type="component" value="Unassembled WGS sequence"/>
</dbReference>
<keyword evidence="2" id="KW-0472">Membrane</keyword>
<feature type="compositionally biased region" description="Low complexity" evidence="1">
    <location>
        <begin position="42"/>
        <end position="60"/>
    </location>
</feature>
<evidence type="ECO:0000313" key="4">
    <source>
        <dbReference type="Proteomes" id="UP000034235"/>
    </source>
</evidence>
<feature type="transmembrane region" description="Helical" evidence="2">
    <location>
        <begin position="6"/>
        <end position="27"/>
    </location>
</feature>
<sequence length="197" mass="21811">MDQRRALVIIGTIIVVLLAVVFGTAFLSRNNRFTRNNAVRNSSPSPLLPTQSTASPSPATDANLQIFTGDTFSLGYPQNWGLLTCNNSKHFEFDPATNQDQLNIACDRAVKPITVLVGDKFTCEGEVTKFGNVLAVKSKTTEEDGDIRYRWCLDGPQVDLDITHRVSTEEKRGFFQTDYSKEIEQMISTFNPTPAGS</sequence>
<feature type="region of interest" description="Disordered" evidence="1">
    <location>
        <begin position="37"/>
        <end position="60"/>
    </location>
</feature>
<gene>
    <name evidence="3" type="ORF">US86_C0002G0139</name>
</gene>
<evidence type="ECO:0000256" key="1">
    <source>
        <dbReference type="SAM" id="MobiDB-lite"/>
    </source>
</evidence>
<keyword evidence="2" id="KW-0812">Transmembrane</keyword>
<reference evidence="3 4" key="1">
    <citation type="journal article" date="2015" name="Nature">
        <title>rRNA introns, odd ribosomes, and small enigmatic genomes across a large radiation of phyla.</title>
        <authorList>
            <person name="Brown C.T."/>
            <person name="Hug L.A."/>
            <person name="Thomas B.C."/>
            <person name="Sharon I."/>
            <person name="Castelle C.J."/>
            <person name="Singh A."/>
            <person name="Wilkins M.J."/>
            <person name="Williams K.H."/>
            <person name="Banfield J.F."/>
        </authorList>
    </citation>
    <scope>NUCLEOTIDE SEQUENCE [LARGE SCALE GENOMIC DNA]</scope>
</reference>
<protein>
    <submittedName>
        <fullName evidence="3">Uncharacterized protein</fullName>
    </submittedName>
</protein>